<dbReference type="PIRSF" id="PIRSF005211">
    <property type="entry name" value="Ab_hydro_YheT"/>
    <property type="match status" value="1"/>
</dbReference>
<evidence type="ECO:0000256" key="3">
    <source>
        <dbReference type="ARBA" id="ARBA00022801"/>
    </source>
</evidence>
<dbReference type="InterPro" id="IPR012020">
    <property type="entry name" value="ABHD4"/>
</dbReference>
<dbReference type="Proteomes" id="UP001235939">
    <property type="component" value="Chromosome 01"/>
</dbReference>
<evidence type="ECO:0000313" key="5">
    <source>
        <dbReference type="Proteomes" id="UP001235939"/>
    </source>
</evidence>
<dbReference type="PANTHER" id="PTHR10794:SF63">
    <property type="entry name" value="ALPHA_BETA HYDROLASE 1, ISOFORM A"/>
    <property type="match status" value="1"/>
</dbReference>
<comment type="similarity">
    <text evidence="1">Belongs to the AB hydrolase superfamily. AB hydrolase 4 family.</text>
</comment>
<protein>
    <submittedName>
        <fullName evidence="4">ABHD3</fullName>
    </submittedName>
</protein>
<keyword evidence="3" id="KW-0378">Hydrolase</keyword>
<dbReference type="InterPro" id="IPR029058">
    <property type="entry name" value="AB_hydrolase_fold"/>
</dbReference>
<sequence>MNTPRTYCAVVTEDLEQVLAHIMAKHPGQPILATGISLGGIILGQYMAKMGSESAVRAAMLVSVPWDIHAGSVSLELPGLNMMLNRHLTRNLCDTVRPYYQDFRSVGIDMDEVLKSRTIREFDERFTTCLFGLDNVDDYYTKATLKFKIPLIKIPVLCVNAADDMFQPFSALPLKEIEQQPNMAMVITSRGGHIGFMEGLVPSAPFFSERLFEQFVTSLVAALKDSSWEAIC</sequence>
<evidence type="ECO:0000256" key="2">
    <source>
        <dbReference type="ARBA" id="ARBA00022487"/>
    </source>
</evidence>
<reference evidence="4 5" key="1">
    <citation type="submission" date="2022-01" db="EMBL/GenBank/DDBJ databases">
        <title>A chromosomal length assembly of Cordylochernes scorpioides.</title>
        <authorList>
            <person name="Zeh D."/>
            <person name="Zeh J."/>
        </authorList>
    </citation>
    <scope>NUCLEOTIDE SEQUENCE [LARGE SCALE GENOMIC DNA]</scope>
    <source>
        <strain evidence="4">IN4F17</strain>
        <tissue evidence="4">Whole Body</tissue>
    </source>
</reference>
<dbReference type="InterPro" id="IPR000952">
    <property type="entry name" value="AB_hydrolase_4_CS"/>
</dbReference>
<organism evidence="4 5">
    <name type="scientific">Cordylochernes scorpioides</name>
    <dbReference type="NCBI Taxonomy" id="51811"/>
    <lineage>
        <taxon>Eukaryota</taxon>
        <taxon>Metazoa</taxon>
        <taxon>Ecdysozoa</taxon>
        <taxon>Arthropoda</taxon>
        <taxon>Chelicerata</taxon>
        <taxon>Arachnida</taxon>
        <taxon>Pseudoscorpiones</taxon>
        <taxon>Cheliferoidea</taxon>
        <taxon>Chernetidae</taxon>
        <taxon>Cordylochernes</taxon>
    </lineage>
</organism>
<gene>
    <name evidence="4" type="ORF">LAZ67_1000708</name>
</gene>
<dbReference type="InterPro" id="IPR050960">
    <property type="entry name" value="AB_hydrolase_4_sf"/>
</dbReference>
<proteinExistence type="inferred from homology"/>
<keyword evidence="2" id="KW-0719">Serine esterase</keyword>
<accession>A0ABY6JWC5</accession>
<evidence type="ECO:0000256" key="1">
    <source>
        <dbReference type="ARBA" id="ARBA00010884"/>
    </source>
</evidence>
<dbReference type="SUPFAM" id="SSF53474">
    <property type="entry name" value="alpha/beta-Hydrolases"/>
    <property type="match status" value="1"/>
</dbReference>
<evidence type="ECO:0000313" key="4">
    <source>
        <dbReference type="EMBL" id="UYV60279.1"/>
    </source>
</evidence>
<dbReference type="PROSITE" id="PS01133">
    <property type="entry name" value="UPF0017"/>
    <property type="match status" value="1"/>
</dbReference>
<dbReference type="EMBL" id="CP092863">
    <property type="protein sequence ID" value="UYV60279.1"/>
    <property type="molecule type" value="Genomic_DNA"/>
</dbReference>
<keyword evidence="5" id="KW-1185">Reference proteome</keyword>
<dbReference type="Gene3D" id="3.40.50.1820">
    <property type="entry name" value="alpha/beta hydrolase"/>
    <property type="match status" value="1"/>
</dbReference>
<dbReference type="PANTHER" id="PTHR10794">
    <property type="entry name" value="ABHYDROLASE DOMAIN-CONTAINING PROTEIN"/>
    <property type="match status" value="1"/>
</dbReference>
<name>A0ABY6JWC5_9ARAC</name>